<dbReference type="OrthoDB" id="9801841at2"/>
<dbReference type="InterPro" id="IPR011009">
    <property type="entry name" value="Kinase-like_dom_sf"/>
</dbReference>
<dbReference type="Proteomes" id="UP000253977">
    <property type="component" value="Unassembled WGS sequence"/>
</dbReference>
<dbReference type="CDD" id="cd14014">
    <property type="entry name" value="STKc_PknB_like"/>
    <property type="match status" value="1"/>
</dbReference>
<dbReference type="RefSeq" id="WP_114512786.1">
    <property type="nucleotide sequence ID" value="NZ_QPMK01000024.1"/>
</dbReference>
<reference evidence="7 8" key="1">
    <citation type="submission" date="2018-07" db="EMBL/GenBank/DDBJ databases">
        <title>Thalassococcus profundi sp. nov., a marine bacterium isolated from deep seawater of Okinawa Trough.</title>
        <authorList>
            <person name="Yu M."/>
        </authorList>
    </citation>
    <scope>NUCLEOTIDE SEQUENCE [LARGE SCALE GENOMIC DNA]</scope>
    <source>
        <strain evidence="7 8">WRAS1</strain>
    </source>
</reference>
<comment type="caution">
    <text evidence="7">The sequence shown here is derived from an EMBL/GenBank/DDBJ whole genome shotgun (WGS) entry which is preliminary data.</text>
</comment>
<keyword evidence="4 5" id="KW-0067">ATP-binding</keyword>
<dbReference type="PROSITE" id="PS50011">
    <property type="entry name" value="PROTEIN_KINASE_DOM"/>
    <property type="match status" value="1"/>
</dbReference>
<dbReference type="SUPFAM" id="SSF56112">
    <property type="entry name" value="Protein kinase-like (PK-like)"/>
    <property type="match status" value="1"/>
</dbReference>
<evidence type="ECO:0000256" key="5">
    <source>
        <dbReference type="PROSITE-ProRule" id="PRU10141"/>
    </source>
</evidence>
<keyword evidence="8" id="KW-1185">Reference proteome</keyword>
<keyword evidence="3 7" id="KW-0418">Kinase</keyword>
<protein>
    <submittedName>
        <fullName evidence="7">Serine/threonine protein kinase</fullName>
    </submittedName>
</protein>
<evidence type="ECO:0000313" key="8">
    <source>
        <dbReference type="Proteomes" id="UP000253977"/>
    </source>
</evidence>
<evidence type="ECO:0000256" key="2">
    <source>
        <dbReference type="ARBA" id="ARBA00022741"/>
    </source>
</evidence>
<dbReference type="InterPro" id="IPR017441">
    <property type="entry name" value="Protein_kinase_ATP_BS"/>
</dbReference>
<dbReference type="InterPro" id="IPR000719">
    <property type="entry name" value="Prot_kinase_dom"/>
</dbReference>
<keyword evidence="7" id="KW-0723">Serine/threonine-protein kinase</keyword>
<accession>A0A369TGA0</accession>
<keyword evidence="1" id="KW-0808">Transferase</keyword>
<dbReference type="AlphaFoldDB" id="A0A369TGA0"/>
<dbReference type="Pfam" id="PF00069">
    <property type="entry name" value="Pkinase"/>
    <property type="match status" value="1"/>
</dbReference>
<dbReference type="GO" id="GO:0005524">
    <property type="term" value="F:ATP binding"/>
    <property type="evidence" value="ECO:0007669"/>
    <property type="project" value="UniProtKB-UniRule"/>
</dbReference>
<sequence length="697" mass="74157">MIDPQPSDIFRPGQVLNNTYEIRGILGRGGTGEVYLAFNQISERTLAIKALNARFSGNSDYVELMKREEQMRSIMHDSVVRYSECSRTDEGHVFLVMDYVEGVPLSKLMFDRRVEERELLIVAHRVLSGLVATHAQGIVHRDLSPDNIILRGGAPERATIIDFGIAKDTATGARTIVGTNFAGKYEYAAPEQLEGHADFRTDLYALGASLLAVARREVPDVGTNPGAVVRFKRDALDTSGIGAPLRDLIDWLTAPDPADRPATASAALERLDSWLKPDSHPTTKVPGGKTSRGAPKALIAAGVVIVAGLGLWASGVLSGLGTQPLPVASPYRLTAAAGAEGASLSGNAPDAETAATLRAAFGETTGSPAPDDALTLATGLPSPDWPGHAADLLTLMQPLTRWDVAVSDASARVSGLAPDITTRDALDASLAEWQAATGMTLSTDLLAGPEKLDPAALDPVLVQLATCGPLRQQRTEDAPYALLDTVTVTGDVADATDVQAIEAALAPMIGDRSLRPLVTVLNEDLCAIRAVLPPAPPGAVSIWLGRGDTGEAALTGVFRTDENPVVDIQLPADITGASLWVMVVDNTGKVFHVLPNINRTDHLVDDLGEVQNGLRRIRVLWSLDEFGADPKRLAMQVTEGDYGKSEVIAILSKEPLFDMRRPRDESVSSLAEALADTLQGREDQIIGVASRIIDARP</sequence>
<dbReference type="Gene3D" id="3.40.1520.20">
    <property type="match status" value="1"/>
</dbReference>
<organism evidence="7 8">
    <name type="scientific">Thalassococcus profundi</name>
    <dbReference type="NCBI Taxonomy" id="2282382"/>
    <lineage>
        <taxon>Bacteria</taxon>
        <taxon>Pseudomonadati</taxon>
        <taxon>Pseudomonadota</taxon>
        <taxon>Alphaproteobacteria</taxon>
        <taxon>Rhodobacterales</taxon>
        <taxon>Roseobacteraceae</taxon>
        <taxon>Thalassococcus</taxon>
    </lineage>
</organism>
<dbReference type="PROSITE" id="PS00109">
    <property type="entry name" value="PROTEIN_KINASE_TYR"/>
    <property type="match status" value="1"/>
</dbReference>
<dbReference type="GO" id="GO:0004674">
    <property type="term" value="F:protein serine/threonine kinase activity"/>
    <property type="evidence" value="ECO:0007669"/>
    <property type="project" value="UniProtKB-KW"/>
</dbReference>
<feature type="domain" description="Protein kinase" evidence="6">
    <location>
        <begin position="20"/>
        <end position="275"/>
    </location>
</feature>
<dbReference type="PROSITE" id="PS00107">
    <property type="entry name" value="PROTEIN_KINASE_ATP"/>
    <property type="match status" value="1"/>
</dbReference>
<evidence type="ECO:0000259" key="6">
    <source>
        <dbReference type="PROSITE" id="PS50011"/>
    </source>
</evidence>
<gene>
    <name evidence="7" type="ORF">DU478_20770</name>
</gene>
<dbReference type="Gene3D" id="3.30.200.20">
    <property type="entry name" value="Phosphorylase Kinase, domain 1"/>
    <property type="match status" value="1"/>
</dbReference>
<evidence type="ECO:0000256" key="3">
    <source>
        <dbReference type="ARBA" id="ARBA00022777"/>
    </source>
</evidence>
<proteinExistence type="predicted"/>
<evidence type="ECO:0000313" key="7">
    <source>
        <dbReference type="EMBL" id="RDD64343.1"/>
    </source>
</evidence>
<name>A0A369TGA0_9RHOB</name>
<dbReference type="PANTHER" id="PTHR43289:SF33">
    <property type="entry name" value="SERINE_THREONINE KINASE 31"/>
    <property type="match status" value="1"/>
</dbReference>
<evidence type="ECO:0000256" key="4">
    <source>
        <dbReference type="ARBA" id="ARBA00022840"/>
    </source>
</evidence>
<keyword evidence="2 5" id="KW-0547">Nucleotide-binding</keyword>
<dbReference type="InterPro" id="IPR008266">
    <property type="entry name" value="Tyr_kinase_AS"/>
</dbReference>
<feature type="binding site" evidence="5">
    <location>
        <position position="49"/>
    </location>
    <ligand>
        <name>ATP</name>
        <dbReference type="ChEBI" id="CHEBI:30616"/>
    </ligand>
</feature>
<dbReference type="Gene3D" id="1.10.510.10">
    <property type="entry name" value="Transferase(Phosphotransferase) domain 1"/>
    <property type="match status" value="1"/>
</dbReference>
<dbReference type="PANTHER" id="PTHR43289">
    <property type="entry name" value="MITOGEN-ACTIVATED PROTEIN KINASE KINASE KINASE 20-RELATED"/>
    <property type="match status" value="1"/>
</dbReference>
<evidence type="ECO:0000256" key="1">
    <source>
        <dbReference type="ARBA" id="ARBA00022679"/>
    </source>
</evidence>
<dbReference type="EMBL" id="QPMK01000024">
    <property type="protein sequence ID" value="RDD64343.1"/>
    <property type="molecule type" value="Genomic_DNA"/>
</dbReference>